<dbReference type="Gene3D" id="2.130.10.10">
    <property type="entry name" value="YVTN repeat-like/Quinoprotein amine dehydrogenase"/>
    <property type="match status" value="2"/>
</dbReference>
<dbReference type="SUPFAM" id="SSF50998">
    <property type="entry name" value="Quinoprotein alcohol dehydrogenase-like"/>
    <property type="match status" value="1"/>
</dbReference>
<proteinExistence type="predicted"/>
<dbReference type="SUPFAM" id="SSF50494">
    <property type="entry name" value="Trypsin-like serine proteases"/>
    <property type="match status" value="1"/>
</dbReference>
<dbReference type="InterPro" id="IPR011047">
    <property type="entry name" value="Quinoprotein_ADH-like_sf"/>
</dbReference>
<evidence type="ECO:0000256" key="1">
    <source>
        <dbReference type="SAM" id="Phobius"/>
    </source>
</evidence>
<dbReference type="Pfam" id="PF20703">
    <property type="entry name" value="nSTAND1"/>
    <property type="match status" value="1"/>
</dbReference>
<dbReference type="SUPFAM" id="SSF52540">
    <property type="entry name" value="P-loop containing nucleoside triphosphate hydrolases"/>
    <property type="match status" value="1"/>
</dbReference>
<dbReference type="Pfam" id="PF13365">
    <property type="entry name" value="Trypsin_2"/>
    <property type="match status" value="1"/>
</dbReference>
<comment type="caution">
    <text evidence="3">The sequence shown here is derived from an EMBL/GenBank/DDBJ whole genome shotgun (WGS) entry which is preliminary data.</text>
</comment>
<name>A0ABP9NG64_9PSEU</name>
<dbReference type="InterPro" id="IPR009003">
    <property type="entry name" value="Peptidase_S1_PA"/>
</dbReference>
<dbReference type="EMBL" id="BAABJO010000007">
    <property type="protein sequence ID" value="GAA5118289.1"/>
    <property type="molecule type" value="Genomic_DNA"/>
</dbReference>
<sequence length="1387" mass="147594">MAARVVVRVLGRGGEPVGAGFLAGPDLVATCAHVVADAVGTDPYGPAPTTAVRLDLPLFVTSDADRPPALDADVLRWQPIRDDGSGDIAILRVRGPLPAGARMPPVRRVDRLWGHGFRVLGFPEGLADGVWATGRIRGEQGTRWFQLQAAPGEEPVVEGFSGSPVWDDESGAVVGMTVAADASGRTTTAYLLPIDQVLGLDPELLPCPYRGLEPFAEEHAAFFFGREGEVDTLTAAVTQHPLVAVVGPSGAGKSSLVRAGLLPRLRTGGARIAELAGLPGTSAADVLGTAVETGTGHAERLADPDERPAAVRDLATALAQQRTVLLLDQFEEIAAAEPDRARELLTLVGEVVSALPRDDDGWPVRAVITLRSATIDEVVVPRFATLLGAGTVLVPPMERRQLREAVLAPAERAPGLTFEPGLVDRILDDAAAEPGALPLVESLLTELWGRRTGGMLTVEAYERSGGVAGVVATHAEEVVAGLGDAAIGPLRRLFTSLAAPDRDGRFARRPQRFADLAADLHPLVAPLVAGRLLVVERAGGEGDRIQLAHQALIAHWPRLREWLTQDRDFLSWRDQLEQQRDRWEAAGRDDGALLRGSALAVAQEWLPARTGDVSPAAREYVDRSRARQRREVRRWRVVTAVLAVLVLVAGGFGAVAVSSRNEVSAQLRLANAEILGQSVLTRIGADPATAAALALAAWQSDASNPTVRSALARLAMATQSVEAVYPDLAEQSFGVFGVSTDGMTVVIREDDRRMTVFHGIPAGSVDRWDVPDVPAGSSTARLTPDGHLLVVPDPAGGFALWDLVARTGPTRIDDPAVVGLDAGSLRLSPDGRLLTGLTPWHDGRSDLVVWDIARGAVVPNRITPIRDPTLGEIVPTSDPDIVLEAIQEPDGRILARALGDGTVRFEHPQHSMIAGPFVLTCTPDDPRAVLVRAAESGADRQRIGLLAPCTRDYLHNHLSADGQHLIEPRTADRERDVDLFRITSLAEGTAFELAEPPDTRAAATELNTMTLTAVVPRADGGRTVLLPRARSLVILRAAPAPRLPAPPETLILSSDGRYEVALAGDRLTVLDASTQDVLAGGTLPALPDGSNFIQVSDAIGVLTRAPRKRDYAEYALPSLAPTLGTDLGPFPDPPIPTEPVVKTTPERVVLLADGLVFTWDRRTGNILGDPMFLATTVQRTQQLLQNPVIAARPGPVPQVAVVAGSGGIELWNPVTGAQDGALPIPPARIPIDAVYDRTGTRMIVLGQDLTVQIWDVDRREPVSRPIAVTSLGLPQGLDADGYLVFLEPTAVPDVNQLTFWDVSTGRQSGSVRISTAYPGSEPLTGDGTRLRLNGKDGALPVAFPLTAAQWVQHLCRFTDRPFTAEERNLLPAGVDVERPCTGGASPR</sequence>
<organism evidence="3 4">
    <name type="scientific">Pseudonocardia adelaidensis</name>
    <dbReference type="NCBI Taxonomy" id="648754"/>
    <lineage>
        <taxon>Bacteria</taxon>
        <taxon>Bacillati</taxon>
        <taxon>Actinomycetota</taxon>
        <taxon>Actinomycetes</taxon>
        <taxon>Pseudonocardiales</taxon>
        <taxon>Pseudonocardiaceae</taxon>
        <taxon>Pseudonocardia</taxon>
    </lineage>
</organism>
<gene>
    <name evidence="3" type="ORF">GCM10023320_21950</name>
</gene>
<evidence type="ECO:0000259" key="2">
    <source>
        <dbReference type="Pfam" id="PF20703"/>
    </source>
</evidence>
<accession>A0ABP9NG64</accession>
<evidence type="ECO:0000313" key="3">
    <source>
        <dbReference type="EMBL" id="GAA5118289.1"/>
    </source>
</evidence>
<keyword evidence="1" id="KW-0812">Transmembrane</keyword>
<dbReference type="Gene3D" id="3.40.50.300">
    <property type="entry name" value="P-loop containing nucleotide triphosphate hydrolases"/>
    <property type="match status" value="1"/>
</dbReference>
<dbReference type="InterPro" id="IPR015943">
    <property type="entry name" value="WD40/YVTN_repeat-like_dom_sf"/>
</dbReference>
<protein>
    <recommendedName>
        <fullName evidence="2">Novel STAND NTPase 1 domain-containing protein</fullName>
    </recommendedName>
</protein>
<reference evidence="4" key="1">
    <citation type="journal article" date="2019" name="Int. J. Syst. Evol. Microbiol.">
        <title>The Global Catalogue of Microorganisms (GCM) 10K type strain sequencing project: providing services to taxonomists for standard genome sequencing and annotation.</title>
        <authorList>
            <consortium name="The Broad Institute Genomics Platform"/>
            <consortium name="The Broad Institute Genome Sequencing Center for Infectious Disease"/>
            <person name="Wu L."/>
            <person name="Ma J."/>
        </authorList>
    </citation>
    <scope>NUCLEOTIDE SEQUENCE [LARGE SCALE GENOMIC DNA]</scope>
    <source>
        <strain evidence="4">JCM 18302</strain>
    </source>
</reference>
<dbReference type="Proteomes" id="UP001500804">
    <property type="component" value="Unassembled WGS sequence"/>
</dbReference>
<evidence type="ECO:0000313" key="4">
    <source>
        <dbReference type="Proteomes" id="UP001500804"/>
    </source>
</evidence>
<keyword evidence="1" id="KW-0472">Membrane</keyword>
<keyword evidence="1" id="KW-1133">Transmembrane helix</keyword>
<feature type="transmembrane region" description="Helical" evidence="1">
    <location>
        <begin position="635"/>
        <end position="657"/>
    </location>
</feature>
<dbReference type="InterPro" id="IPR027417">
    <property type="entry name" value="P-loop_NTPase"/>
</dbReference>
<dbReference type="InterPro" id="IPR049052">
    <property type="entry name" value="nSTAND1"/>
</dbReference>
<dbReference type="Gene3D" id="2.40.10.120">
    <property type="match status" value="1"/>
</dbReference>
<feature type="domain" description="Novel STAND NTPase 1" evidence="2">
    <location>
        <begin position="208"/>
        <end position="590"/>
    </location>
</feature>
<keyword evidence="4" id="KW-1185">Reference proteome</keyword>